<proteinExistence type="predicted"/>
<reference evidence="2" key="1">
    <citation type="submission" date="2017-02" db="UniProtKB">
        <authorList>
            <consortium name="WormBaseParasite"/>
        </authorList>
    </citation>
    <scope>IDENTIFICATION</scope>
</reference>
<evidence type="ECO:0000313" key="2">
    <source>
        <dbReference type="WBParaSite" id="ALUE_0000644801-mRNA-1"/>
    </source>
</evidence>
<keyword evidence="1" id="KW-1185">Reference proteome</keyword>
<sequence length="71" mass="7686">MVPVIATAYIENPGFHALRLQLMNTRPNLMLSCALFNCAWLNGAHLLNCVCGSIAMPREDSGMTHLQGVAS</sequence>
<dbReference type="Proteomes" id="UP000036681">
    <property type="component" value="Unplaced"/>
</dbReference>
<organism evidence="1 2">
    <name type="scientific">Ascaris lumbricoides</name>
    <name type="common">Giant roundworm</name>
    <dbReference type="NCBI Taxonomy" id="6252"/>
    <lineage>
        <taxon>Eukaryota</taxon>
        <taxon>Metazoa</taxon>
        <taxon>Ecdysozoa</taxon>
        <taxon>Nematoda</taxon>
        <taxon>Chromadorea</taxon>
        <taxon>Rhabditida</taxon>
        <taxon>Spirurina</taxon>
        <taxon>Ascaridomorpha</taxon>
        <taxon>Ascaridoidea</taxon>
        <taxon>Ascarididae</taxon>
        <taxon>Ascaris</taxon>
    </lineage>
</organism>
<accession>A0A0M3HUH7</accession>
<dbReference type="WBParaSite" id="ALUE_0000644801-mRNA-1">
    <property type="protein sequence ID" value="ALUE_0000644801-mRNA-1"/>
    <property type="gene ID" value="ALUE_0000644801"/>
</dbReference>
<dbReference type="AlphaFoldDB" id="A0A0M3HUH7"/>
<evidence type="ECO:0000313" key="1">
    <source>
        <dbReference type="Proteomes" id="UP000036681"/>
    </source>
</evidence>
<protein>
    <submittedName>
        <fullName evidence="2">Inner membrane protein</fullName>
    </submittedName>
</protein>
<name>A0A0M3HUH7_ASCLU</name>